<dbReference type="InterPro" id="IPR011735">
    <property type="entry name" value="WlaTC/HtrL_glycosyltransf"/>
</dbReference>
<accession>A0A1E7FAJ5</accession>
<evidence type="ECO:0000313" key="1">
    <source>
        <dbReference type="EMBL" id="OEU15166.1"/>
    </source>
</evidence>
<dbReference type="OrthoDB" id="411632at2759"/>
<dbReference type="EMBL" id="KV784359">
    <property type="protein sequence ID" value="OEU15166.1"/>
    <property type="molecule type" value="Genomic_DNA"/>
</dbReference>
<keyword evidence="2" id="KW-1185">Reference proteome</keyword>
<dbReference type="Proteomes" id="UP000095751">
    <property type="component" value="Unassembled WGS sequence"/>
</dbReference>
<organism evidence="1 2">
    <name type="scientific">Fragilariopsis cylindrus CCMP1102</name>
    <dbReference type="NCBI Taxonomy" id="635003"/>
    <lineage>
        <taxon>Eukaryota</taxon>
        <taxon>Sar</taxon>
        <taxon>Stramenopiles</taxon>
        <taxon>Ochrophyta</taxon>
        <taxon>Bacillariophyta</taxon>
        <taxon>Bacillariophyceae</taxon>
        <taxon>Bacillariophycidae</taxon>
        <taxon>Bacillariales</taxon>
        <taxon>Bacillariaceae</taxon>
        <taxon>Fragilariopsis</taxon>
    </lineage>
</organism>
<sequence>MRNMLSLQDAMVIFTQPDLVDQIKDLRKHAVNRTIIIPMVLEDLPYAKVFPASFWQDQLERDPEKGIHRSYQLFWIWLSKTWCVMQAIRLNVYDSDLFVWSDIGCFRDTTYNSKTMIMHREKVPPHEMLQMAHHKPNPPKEELFNNKYKHKSNFYHSGSQFAGYIDTWKKFHEYFLDTIDRFLEKNMIIVEDQAVLQSTCLSHPEICAYAPFSEVKDNHYFGLRHILHFGGEYKYWRYDKKTEDKRL</sequence>
<dbReference type="InParanoid" id="A0A1E7FAJ5"/>
<name>A0A1E7FAJ5_9STRA</name>
<dbReference type="KEGG" id="fcy:FRACYDRAFT_275571"/>
<evidence type="ECO:0000313" key="2">
    <source>
        <dbReference type="Proteomes" id="UP000095751"/>
    </source>
</evidence>
<reference evidence="1 2" key="1">
    <citation type="submission" date="2016-09" db="EMBL/GenBank/DDBJ databases">
        <title>Extensive genetic diversity and differential bi-allelic expression allows diatom success in the polar Southern Ocean.</title>
        <authorList>
            <consortium name="DOE Joint Genome Institute"/>
            <person name="Mock T."/>
            <person name="Otillar R.P."/>
            <person name="Strauss J."/>
            <person name="Dupont C."/>
            <person name="Frickenhaus S."/>
            <person name="Maumus F."/>
            <person name="Mcmullan M."/>
            <person name="Sanges R."/>
            <person name="Schmutz J."/>
            <person name="Toseland A."/>
            <person name="Valas R."/>
            <person name="Veluchamy A."/>
            <person name="Ward B.J."/>
            <person name="Allen A."/>
            <person name="Barry K."/>
            <person name="Falciatore A."/>
            <person name="Ferrante M."/>
            <person name="Fortunato A.E."/>
            <person name="Gloeckner G."/>
            <person name="Gruber A."/>
            <person name="Hipkin R."/>
            <person name="Janech M."/>
            <person name="Kroth P."/>
            <person name="Leese F."/>
            <person name="Lindquist E."/>
            <person name="Lyon B.R."/>
            <person name="Martin J."/>
            <person name="Mayer C."/>
            <person name="Parker M."/>
            <person name="Quesneville H."/>
            <person name="Raymond J."/>
            <person name="Uhlig C."/>
            <person name="Valentin K.U."/>
            <person name="Worden A.Z."/>
            <person name="Armbrust E.V."/>
            <person name="Bowler C."/>
            <person name="Green B."/>
            <person name="Moulton V."/>
            <person name="Van Oosterhout C."/>
            <person name="Grigoriev I."/>
        </authorList>
    </citation>
    <scope>NUCLEOTIDE SEQUENCE [LARGE SCALE GENOMIC DNA]</scope>
    <source>
        <strain evidence="1 2">CCMP1102</strain>
    </source>
</reference>
<dbReference type="AlphaFoldDB" id="A0A1E7FAJ5"/>
<evidence type="ECO:0008006" key="3">
    <source>
        <dbReference type="Google" id="ProtNLM"/>
    </source>
</evidence>
<dbReference type="Pfam" id="PF09612">
    <property type="entry name" value="HtrL_YibB"/>
    <property type="match status" value="1"/>
</dbReference>
<gene>
    <name evidence="1" type="ORF">FRACYDRAFT_275571</name>
</gene>
<protein>
    <recommendedName>
        <fullName evidence="3">Nucleotide-diphospho-sugar transferase domain-containing protein</fullName>
    </recommendedName>
</protein>
<proteinExistence type="predicted"/>